<organism evidence="1">
    <name type="scientific">hydrothermal vent metagenome</name>
    <dbReference type="NCBI Taxonomy" id="652676"/>
    <lineage>
        <taxon>unclassified sequences</taxon>
        <taxon>metagenomes</taxon>
        <taxon>ecological metagenomes</taxon>
    </lineage>
</organism>
<dbReference type="EMBL" id="FPHM01000001">
    <property type="protein sequence ID" value="SFV52328.1"/>
    <property type="molecule type" value="Genomic_DNA"/>
</dbReference>
<protein>
    <recommendedName>
        <fullName evidence="2">AsmA-like C-terminal domain-containing protein</fullName>
    </recommendedName>
</protein>
<accession>A0A1W1BFS5</accession>
<proteinExistence type="predicted"/>
<gene>
    <name evidence="1" type="ORF">MNB_SV-13-2175</name>
</gene>
<evidence type="ECO:0000313" key="1">
    <source>
        <dbReference type="EMBL" id="SFV52328.1"/>
    </source>
</evidence>
<name>A0A1W1BFS5_9ZZZZ</name>
<dbReference type="AlphaFoldDB" id="A0A1W1BFS5"/>
<reference evidence="1" key="1">
    <citation type="submission" date="2016-10" db="EMBL/GenBank/DDBJ databases">
        <authorList>
            <person name="de Groot N.N."/>
        </authorList>
    </citation>
    <scope>NUCLEOTIDE SEQUENCE</scope>
</reference>
<evidence type="ECO:0008006" key="2">
    <source>
        <dbReference type="Google" id="ProtNLM"/>
    </source>
</evidence>
<sequence length="193" mass="21769">MSIDLSKVSFKDLMSIFVSPPRLDALTTGVIDYNFKTKKVIADARLRNAKFLYSPMVETIYQEASINLLKETFSDSNLSLSYAKNIFDANIELHNESNHVSIRNLKINTKSKIVNALFDVNVQNMALSGKVYGTLDAPKINLNMQKLVRHEMDKQLDSFVGEDNRKMMESMPMGDMSKDMASGVGGAFMEMFF</sequence>